<evidence type="ECO:0000313" key="2">
    <source>
        <dbReference type="Proteomes" id="UP001481872"/>
    </source>
</evidence>
<sequence>MMEPKFYPYLTEKKARTEHGYKYIVLKEDTPKDLKDEYMKIVAEQDERLRRGEMIIMF</sequence>
<protein>
    <submittedName>
        <fullName evidence="1">Uncharacterized protein</fullName>
    </submittedName>
</protein>
<reference evidence="1 2" key="1">
    <citation type="submission" date="2024-04" db="EMBL/GenBank/DDBJ databases">
        <title>Human intestinal bacterial collection.</title>
        <authorList>
            <person name="Pauvert C."/>
            <person name="Hitch T.C.A."/>
            <person name="Clavel T."/>
        </authorList>
    </citation>
    <scope>NUCLEOTIDE SEQUENCE [LARGE SCALE GENOMIC DNA]</scope>
    <source>
        <strain evidence="1 2">CLA-SR-H026</strain>
    </source>
</reference>
<proteinExistence type="predicted"/>
<dbReference type="RefSeq" id="WP_349053217.1">
    <property type="nucleotide sequence ID" value="NZ_JBBNPS010000001.1"/>
</dbReference>
<gene>
    <name evidence="1" type="ORF">AAA081_00505</name>
</gene>
<dbReference type="EMBL" id="JBBNPS010000001">
    <property type="protein sequence ID" value="MEQ3352786.1"/>
    <property type="molecule type" value="Genomic_DNA"/>
</dbReference>
<comment type="caution">
    <text evidence="1">The sequence shown here is derived from an EMBL/GenBank/DDBJ whole genome shotgun (WGS) entry which is preliminary data.</text>
</comment>
<dbReference type="Proteomes" id="UP001481872">
    <property type="component" value="Unassembled WGS sequence"/>
</dbReference>
<name>A0ABV1J3L2_9FIRM</name>
<accession>A0ABV1J3L2</accession>
<evidence type="ECO:0000313" key="1">
    <source>
        <dbReference type="EMBL" id="MEQ3352786.1"/>
    </source>
</evidence>
<keyword evidence="2" id="KW-1185">Reference proteome</keyword>
<organism evidence="1 2">
    <name type="scientific">Aedoeadaptatus acetigenes</name>
    <dbReference type="NCBI Taxonomy" id="2981723"/>
    <lineage>
        <taxon>Bacteria</taxon>
        <taxon>Bacillati</taxon>
        <taxon>Bacillota</taxon>
        <taxon>Tissierellia</taxon>
        <taxon>Tissierellales</taxon>
        <taxon>Peptoniphilaceae</taxon>
        <taxon>Aedoeadaptatus</taxon>
    </lineage>
</organism>